<comment type="caution">
    <text evidence="3">The sequence shown here is derived from an EMBL/GenBank/DDBJ whole genome shotgun (WGS) entry which is preliminary data.</text>
</comment>
<feature type="compositionally biased region" description="Low complexity" evidence="1">
    <location>
        <begin position="124"/>
        <end position="133"/>
    </location>
</feature>
<dbReference type="AlphaFoldDB" id="A0AAN6M7T0"/>
<keyword evidence="4" id="KW-1185">Reference proteome</keyword>
<evidence type="ECO:0000313" key="4">
    <source>
        <dbReference type="Proteomes" id="UP001280581"/>
    </source>
</evidence>
<feature type="compositionally biased region" description="Low complexity" evidence="1">
    <location>
        <begin position="86"/>
        <end position="96"/>
    </location>
</feature>
<protein>
    <recommendedName>
        <fullName evidence="5">GPI anchored protein</fullName>
    </recommendedName>
</protein>
<keyword evidence="2" id="KW-0732">Signal</keyword>
<feature type="chain" id="PRO_5043008307" description="GPI anchored protein" evidence="2">
    <location>
        <begin position="21"/>
        <end position="191"/>
    </location>
</feature>
<organism evidence="3 4">
    <name type="scientific">Pseudopithomyces chartarum</name>
    <dbReference type="NCBI Taxonomy" id="1892770"/>
    <lineage>
        <taxon>Eukaryota</taxon>
        <taxon>Fungi</taxon>
        <taxon>Dikarya</taxon>
        <taxon>Ascomycota</taxon>
        <taxon>Pezizomycotina</taxon>
        <taxon>Dothideomycetes</taxon>
        <taxon>Pleosporomycetidae</taxon>
        <taxon>Pleosporales</taxon>
        <taxon>Massarineae</taxon>
        <taxon>Didymosphaeriaceae</taxon>
        <taxon>Pseudopithomyces</taxon>
    </lineage>
</organism>
<reference evidence="3 4" key="1">
    <citation type="submission" date="2021-02" db="EMBL/GenBank/DDBJ databases">
        <title>Genome assembly of Pseudopithomyces chartarum.</title>
        <authorList>
            <person name="Jauregui R."/>
            <person name="Singh J."/>
            <person name="Voisey C."/>
        </authorList>
    </citation>
    <scope>NUCLEOTIDE SEQUENCE [LARGE SCALE GENOMIC DNA]</scope>
    <source>
        <strain evidence="3 4">AGR01</strain>
    </source>
</reference>
<dbReference type="EMBL" id="WVTA01000001">
    <property type="protein sequence ID" value="KAK3216795.1"/>
    <property type="molecule type" value="Genomic_DNA"/>
</dbReference>
<evidence type="ECO:0008006" key="5">
    <source>
        <dbReference type="Google" id="ProtNLM"/>
    </source>
</evidence>
<evidence type="ECO:0000313" key="3">
    <source>
        <dbReference type="EMBL" id="KAK3216795.1"/>
    </source>
</evidence>
<evidence type="ECO:0000256" key="1">
    <source>
        <dbReference type="SAM" id="MobiDB-lite"/>
    </source>
</evidence>
<feature type="compositionally biased region" description="Low complexity" evidence="1">
    <location>
        <begin position="140"/>
        <end position="157"/>
    </location>
</feature>
<feature type="region of interest" description="Disordered" evidence="1">
    <location>
        <begin position="78"/>
        <end position="102"/>
    </location>
</feature>
<proteinExistence type="predicted"/>
<accession>A0AAN6M7T0</accession>
<evidence type="ECO:0000256" key="2">
    <source>
        <dbReference type="SAM" id="SignalP"/>
    </source>
</evidence>
<sequence length="191" mass="19418">MKHLLLPIFALAAAVAGASSSGDLPPWMYVSTVTSDTYITVPCTGRPLPIDCEVNSWTDTTVTLTLTKGPTVVLTREDYDYDEPETTTTSTERCPSGLPNRIPGVVCPTPSSASLLPSDITALTGTGSSVSTPTSPPPTTGESGSTGSPSPTVATTSESSAPEQSQGAAVGKNMRAGSTIVGGFLAVLAIL</sequence>
<name>A0AAN6M7T0_9PLEO</name>
<dbReference type="Proteomes" id="UP001280581">
    <property type="component" value="Unassembled WGS sequence"/>
</dbReference>
<gene>
    <name evidence="3" type="ORF">GRF29_1g986533</name>
</gene>
<feature type="region of interest" description="Disordered" evidence="1">
    <location>
        <begin position="118"/>
        <end position="172"/>
    </location>
</feature>
<feature type="compositionally biased region" description="Polar residues" evidence="1">
    <location>
        <begin position="158"/>
        <end position="167"/>
    </location>
</feature>
<feature type="signal peptide" evidence="2">
    <location>
        <begin position="1"/>
        <end position="20"/>
    </location>
</feature>